<organism evidence="1 2">
    <name type="scientific">Aeromonas hydrophila</name>
    <dbReference type="NCBI Taxonomy" id="644"/>
    <lineage>
        <taxon>Bacteria</taxon>
        <taxon>Pseudomonadati</taxon>
        <taxon>Pseudomonadota</taxon>
        <taxon>Gammaproteobacteria</taxon>
        <taxon>Aeromonadales</taxon>
        <taxon>Aeromonadaceae</taxon>
        <taxon>Aeromonas</taxon>
    </lineage>
</organism>
<name>A0ABD7G9M0_AERHY</name>
<reference evidence="2" key="2">
    <citation type="submission" date="2018-02" db="EMBL/GenBank/DDBJ databases">
        <title>Phenotypic characterization and whole genome analysis of multidrug-resistant, extended-spectrum beta-lactamase-producing bacteria isolated from dogs in Germany.</title>
        <authorList>
            <person name="Williamson C."/>
        </authorList>
    </citation>
    <scope>NUCLEOTIDE SEQUENCE [LARGE SCALE GENOMIC DNA]</scope>
    <source>
        <strain evidence="2">AFG_SD03_1510_Ahy_093</strain>
    </source>
</reference>
<dbReference type="AlphaFoldDB" id="A0ABD7G9M0"/>
<dbReference type="EMBL" id="PUTQ01000009">
    <property type="protein sequence ID" value="RCF50494.1"/>
    <property type="molecule type" value="Genomic_DNA"/>
</dbReference>
<gene>
    <name evidence="1" type="ORF">C6C11_07845</name>
</gene>
<evidence type="ECO:0000313" key="2">
    <source>
        <dbReference type="Proteomes" id="UP000253075"/>
    </source>
</evidence>
<comment type="caution">
    <text evidence="1">The sequence shown here is derived from an EMBL/GenBank/DDBJ whole genome shotgun (WGS) entry which is preliminary data.</text>
</comment>
<accession>A0ABD7G9M0</accession>
<sequence>MKNINKIELLAQGWCLLSNTSSWLVLQSFHPPSAGFFLAAFLSTIRGPVPAMKKGPAGPLSWCAFIRTRT</sequence>
<evidence type="ECO:0000313" key="1">
    <source>
        <dbReference type="EMBL" id="RCF50494.1"/>
    </source>
</evidence>
<protein>
    <submittedName>
        <fullName evidence="1">Uncharacterized protein</fullName>
    </submittedName>
</protein>
<proteinExistence type="predicted"/>
<reference evidence="1 2" key="1">
    <citation type="journal article" date="2018" name="PLoS ONE">
        <title>Phenotypic characterization and whole genome analysis of extended-spectrum beta-lactamase-producing bacteria isolated from dogs in Germany.</title>
        <authorList>
            <person name="Boehmer T."/>
            <person name="Vogler A.J."/>
            <person name="Thomas A."/>
            <person name="Sauer S."/>
            <person name="Hergenroether M."/>
            <person name="Straubinger R.K."/>
            <person name="Birdsell D."/>
            <person name="Keim P."/>
            <person name="Sahl J.W."/>
            <person name="Williamson C.H."/>
            <person name="Riehm J.M."/>
        </authorList>
    </citation>
    <scope>NUCLEOTIDE SEQUENCE [LARGE SCALE GENOMIC DNA]</scope>
    <source>
        <strain evidence="1 2">AFG_SD03_1510_Ahy_093</strain>
    </source>
</reference>
<dbReference type="Proteomes" id="UP000253075">
    <property type="component" value="Unassembled WGS sequence"/>
</dbReference>